<dbReference type="AlphaFoldDB" id="A0A074ZBI5"/>
<protein>
    <submittedName>
        <fullName evidence="1">Uncharacterized protein</fullName>
    </submittedName>
</protein>
<reference evidence="1 2" key="1">
    <citation type="submission" date="2013-11" db="EMBL/GenBank/DDBJ databases">
        <title>Opisthorchis viverrini - life in the bile duct.</title>
        <authorList>
            <person name="Young N.D."/>
            <person name="Nagarajan N."/>
            <person name="Lin S.J."/>
            <person name="Korhonen P.K."/>
            <person name="Jex A.R."/>
            <person name="Hall R.S."/>
            <person name="Safavi-Hemami H."/>
            <person name="Kaewkong W."/>
            <person name="Bertrand D."/>
            <person name="Gao S."/>
            <person name="Seet Q."/>
            <person name="Wongkham S."/>
            <person name="Teh B.T."/>
            <person name="Wongkham C."/>
            <person name="Intapan P.M."/>
            <person name="Maleewong W."/>
            <person name="Yang X."/>
            <person name="Hu M."/>
            <person name="Wang Z."/>
            <person name="Hofmann A."/>
            <person name="Sternberg P.W."/>
            <person name="Tan P."/>
            <person name="Wang J."/>
            <person name="Gasser R.B."/>
        </authorList>
    </citation>
    <scope>NUCLEOTIDE SEQUENCE [LARGE SCALE GENOMIC DNA]</scope>
</reference>
<dbReference type="RefSeq" id="XP_009171780.1">
    <property type="nucleotide sequence ID" value="XM_009173516.1"/>
</dbReference>
<accession>A0A074ZBI5</accession>
<evidence type="ECO:0000313" key="2">
    <source>
        <dbReference type="Proteomes" id="UP000054324"/>
    </source>
</evidence>
<dbReference type="GeneID" id="20328581"/>
<proteinExistence type="predicted"/>
<dbReference type="KEGG" id="ovi:T265_14415"/>
<sequence>MRKHTTRLSPSVVSPLRTYPFKGMIIPPYHPHSSGLTIRLVHFSEQKVMKPRGSGKIQHFLALIPDDTKSTNEVIYDQCTHLHTDWFFMGNAPETQTNHSHATEARPMTTGFHLTSIREPGSRSKVRFNNCDAPCNFCSRLIGVEYLGSITFLKHYQEHAGNQKMTDASP</sequence>
<keyword evidence="2" id="KW-1185">Reference proteome</keyword>
<dbReference type="CTD" id="20328581"/>
<gene>
    <name evidence="1" type="ORF">T265_14415</name>
</gene>
<feature type="non-terminal residue" evidence="1">
    <location>
        <position position="170"/>
    </location>
</feature>
<name>A0A074ZBI5_OPIVI</name>
<dbReference type="EMBL" id="KL596808">
    <property type="protein sequence ID" value="KER24498.1"/>
    <property type="molecule type" value="Genomic_DNA"/>
</dbReference>
<evidence type="ECO:0000313" key="1">
    <source>
        <dbReference type="EMBL" id="KER24498.1"/>
    </source>
</evidence>
<organism evidence="1 2">
    <name type="scientific">Opisthorchis viverrini</name>
    <name type="common">Southeast Asian liver fluke</name>
    <dbReference type="NCBI Taxonomy" id="6198"/>
    <lineage>
        <taxon>Eukaryota</taxon>
        <taxon>Metazoa</taxon>
        <taxon>Spiralia</taxon>
        <taxon>Lophotrochozoa</taxon>
        <taxon>Platyhelminthes</taxon>
        <taxon>Trematoda</taxon>
        <taxon>Digenea</taxon>
        <taxon>Opisthorchiida</taxon>
        <taxon>Opisthorchiata</taxon>
        <taxon>Opisthorchiidae</taxon>
        <taxon>Opisthorchis</taxon>
    </lineage>
</organism>
<dbReference type="Proteomes" id="UP000054324">
    <property type="component" value="Unassembled WGS sequence"/>
</dbReference>